<protein>
    <recommendedName>
        <fullName evidence="1">DUF7600 domain-containing protein</fullName>
    </recommendedName>
</protein>
<reference evidence="2" key="1">
    <citation type="journal article" date="2021" name="Nat. Commun.">
        <title>Genetic determinants of endophytism in the Arabidopsis root mycobiome.</title>
        <authorList>
            <person name="Mesny F."/>
            <person name="Miyauchi S."/>
            <person name="Thiergart T."/>
            <person name="Pickel B."/>
            <person name="Atanasova L."/>
            <person name="Karlsson M."/>
            <person name="Huettel B."/>
            <person name="Barry K.W."/>
            <person name="Haridas S."/>
            <person name="Chen C."/>
            <person name="Bauer D."/>
            <person name="Andreopoulos W."/>
            <person name="Pangilinan J."/>
            <person name="LaButti K."/>
            <person name="Riley R."/>
            <person name="Lipzen A."/>
            <person name="Clum A."/>
            <person name="Drula E."/>
            <person name="Henrissat B."/>
            <person name="Kohler A."/>
            <person name="Grigoriev I.V."/>
            <person name="Martin F.M."/>
            <person name="Hacquard S."/>
        </authorList>
    </citation>
    <scope>NUCLEOTIDE SEQUENCE</scope>
    <source>
        <strain evidence="2">MPI-CAGE-CH-0235</strain>
    </source>
</reference>
<evidence type="ECO:0000313" key="2">
    <source>
        <dbReference type="EMBL" id="KAH7309758.1"/>
    </source>
</evidence>
<dbReference type="InterPro" id="IPR036047">
    <property type="entry name" value="F-box-like_dom_sf"/>
</dbReference>
<dbReference type="SUPFAM" id="SSF51101">
    <property type="entry name" value="Mannose-binding lectins"/>
    <property type="match status" value="1"/>
</dbReference>
<dbReference type="EMBL" id="JAGPNK010000013">
    <property type="protein sequence ID" value="KAH7309758.1"/>
    <property type="molecule type" value="Genomic_DNA"/>
</dbReference>
<dbReference type="InterPro" id="IPR056021">
    <property type="entry name" value="DUF7600"/>
</dbReference>
<dbReference type="Pfam" id="PF24539">
    <property type="entry name" value="DUF7600"/>
    <property type="match status" value="1"/>
</dbReference>
<dbReference type="InterPro" id="IPR036404">
    <property type="entry name" value="Jacalin-like_lectin_dom_sf"/>
</dbReference>
<organism evidence="2 3">
    <name type="scientific">Stachybotrys elegans</name>
    <dbReference type="NCBI Taxonomy" id="80388"/>
    <lineage>
        <taxon>Eukaryota</taxon>
        <taxon>Fungi</taxon>
        <taxon>Dikarya</taxon>
        <taxon>Ascomycota</taxon>
        <taxon>Pezizomycotina</taxon>
        <taxon>Sordariomycetes</taxon>
        <taxon>Hypocreomycetidae</taxon>
        <taxon>Hypocreales</taxon>
        <taxon>Stachybotryaceae</taxon>
        <taxon>Stachybotrys</taxon>
    </lineage>
</organism>
<gene>
    <name evidence="2" type="ORF">B0I35DRAFT_359355</name>
</gene>
<sequence>MLYCTLCGVSIARFPPNDEWLQDIRAVWVEHGNLEDVKLSGIGVCDELNQATTCSFPIGSLKRYDDLDPGPMIDISLAGPNIEEHVYPGTTRFQPAPFCGWGFHSSCWEILNQGFKPNLRHLFEISLSTPCTLEGIMDWGHTYEGAATVHITQFMPTLYTSFPGPHPIPRDFTSDPFRIPGLLKGIKNSYRLQKDPFQSNLSLDPRRQWQDEFVRLSPEILQRILCLLPTRDVRSLRLASPTLAITALPETFWASRFQHGNEFEHLPEVLDNPPTSWRTLYLSLETWTSGNPHMANRRRVWALTKTMQTTIRQMGHVSCQGTPINSWFEPSVVVRPQGTQHEECWRTASYGILGPEDDFRHGCRVLRARTVSFPHFLYIQCICVSFVYTGGGSFVSGILFVDQHGEKHALGYIHDGQEVMIQLPAPERIRGWEVAFEWGGVRAIAAVTENGTTSSWAGEPADFPKWHLAEAEGISAVKAEFDAFKMVSLSRNTVRGPPTEDDWRNSCLWHPSVPPEKLLYNGISGDRPPSDAASDFPVCTVFFGGFGGEELSDLIEVVVWTFDIDYVAGIQFIYTDPSRNRHLGRLGPFLDEHVQRHNPDPVDHRTSLTINGPGGEEITSIVVQRNGNGDLVGLTILTNFDRQLITPEYPFTQDQEDWVAVHPAGSKVIGMFCQRVS</sequence>
<comment type="caution">
    <text evidence="2">The sequence shown here is derived from an EMBL/GenBank/DDBJ whole genome shotgun (WGS) entry which is preliminary data.</text>
</comment>
<evidence type="ECO:0000313" key="3">
    <source>
        <dbReference type="Proteomes" id="UP000813444"/>
    </source>
</evidence>
<dbReference type="Proteomes" id="UP000813444">
    <property type="component" value="Unassembled WGS sequence"/>
</dbReference>
<dbReference type="AlphaFoldDB" id="A0A8K0SMN5"/>
<proteinExistence type="predicted"/>
<evidence type="ECO:0000259" key="1">
    <source>
        <dbReference type="Pfam" id="PF24539"/>
    </source>
</evidence>
<name>A0A8K0SMN5_9HYPO</name>
<keyword evidence="3" id="KW-1185">Reference proteome</keyword>
<accession>A0A8K0SMN5</accession>
<dbReference type="SUPFAM" id="SSF81383">
    <property type="entry name" value="F-box domain"/>
    <property type="match status" value="1"/>
</dbReference>
<feature type="domain" description="DUF7600" evidence="1">
    <location>
        <begin position="333"/>
        <end position="494"/>
    </location>
</feature>
<dbReference type="OrthoDB" id="5273847at2759"/>